<evidence type="ECO:0000259" key="9">
    <source>
        <dbReference type="Pfam" id="PF00520"/>
    </source>
</evidence>
<dbReference type="GO" id="GO:0016020">
    <property type="term" value="C:membrane"/>
    <property type="evidence" value="ECO:0007669"/>
    <property type="project" value="UniProtKB-SubCell"/>
</dbReference>
<dbReference type="SMART" id="SM00368">
    <property type="entry name" value="LRR_RI"/>
    <property type="match status" value="11"/>
</dbReference>
<evidence type="ECO:0000256" key="4">
    <source>
        <dbReference type="ARBA" id="ARBA00022692"/>
    </source>
</evidence>
<evidence type="ECO:0000313" key="11">
    <source>
        <dbReference type="Proteomes" id="UP000663838"/>
    </source>
</evidence>
<dbReference type="SUPFAM" id="SSF52047">
    <property type="entry name" value="RNI-like"/>
    <property type="match status" value="2"/>
</dbReference>
<dbReference type="Pfam" id="PF13516">
    <property type="entry name" value="LRR_6"/>
    <property type="match status" value="8"/>
</dbReference>
<dbReference type="InterPro" id="IPR005821">
    <property type="entry name" value="Ion_trans_dom"/>
</dbReference>
<feature type="domain" description="Ion transport" evidence="9">
    <location>
        <begin position="9"/>
        <end position="161"/>
    </location>
</feature>
<dbReference type="EMBL" id="CAJOBS010000960">
    <property type="protein sequence ID" value="CAF4666709.1"/>
    <property type="molecule type" value="Genomic_DNA"/>
</dbReference>
<dbReference type="PANTHER" id="PTHR24107">
    <property type="entry name" value="YNEIN REGULATORY COMPLEX SUBUNIT 5"/>
    <property type="match status" value="1"/>
</dbReference>
<dbReference type="AlphaFoldDB" id="A0A821GCA1"/>
<feature type="transmembrane region" description="Helical" evidence="8">
    <location>
        <begin position="126"/>
        <end position="150"/>
    </location>
</feature>
<dbReference type="GO" id="GO:0005216">
    <property type="term" value="F:monoatomic ion channel activity"/>
    <property type="evidence" value="ECO:0007669"/>
    <property type="project" value="InterPro"/>
</dbReference>
<keyword evidence="5 8" id="KW-1133">Transmembrane helix</keyword>
<gene>
    <name evidence="10" type="ORF">TOA249_LOCUS15015</name>
</gene>
<keyword evidence="3" id="KW-0963">Cytoplasm</keyword>
<dbReference type="Pfam" id="PF00520">
    <property type="entry name" value="Ion_trans"/>
    <property type="match status" value="1"/>
</dbReference>
<dbReference type="GO" id="GO:0005856">
    <property type="term" value="C:cytoskeleton"/>
    <property type="evidence" value="ECO:0007669"/>
    <property type="project" value="UniProtKB-SubCell"/>
</dbReference>
<dbReference type="Proteomes" id="UP000663838">
    <property type="component" value="Unassembled WGS sequence"/>
</dbReference>
<keyword evidence="6 8" id="KW-0472">Membrane</keyword>
<evidence type="ECO:0000256" key="2">
    <source>
        <dbReference type="ARBA" id="ARBA00004245"/>
    </source>
</evidence>
<evidence type="ECO:0000256" key="5">
    <source>
        <dbReference type="ARBA" id="ARBA00022989"/>
    </source>
</evidence>
<dbReference type="InterPro" id="IPR001611">
    <property type="entry name" value="Leu-rich_rpt"/>
</dbReference>
<evidence type="ECO:0000256" key="1">
    <source>
        <dbReference type="ARBA" id="ARBA00004141"/>
    </source>
</evidence>
<evidence type="ECO:0000256" key="6">
    <source>
        <dbReference type="ARBA" id="ARBA00023136"/>
    </source>
</evidence>
<evidence type="ECO:0000256" key="3">
    <source>
        <dbReference type="ARBA" id="ARBA00022490"/>
    </source>
</evidence>
<accession>A0A821GCA1</accession>
<keyword evidence="7" id="KW-0206">Cytoskeleton</keyword>
<dbReference type="PANTHER" id="PTHR24107:SF2">
    <property type="entry name" value="NLR FAMILY CARD DOMAIN CONTAINING 3"/>
    <property type="match status" value="1"/>
</dbReference>
<dbReference type="Gene3D" id="3.80.10.10">
    <property type="entry name" value="Ribonuclease Inhibitor"/>
    <property type="match status" value="4"/>
</dbReference>
<feature type="transmembrane region" description="Helical" evidence="8">
    <location>
        <begin position="6"/>
        <end position="23"/>
    </location>
</feature>
<comment type="subcellular location">
    <subcellularLocation>
        <location evidence="2">Cytoplasm</location>
        <location evidence="2">Cytoskeleton</location>
    </subcellularLocation>
    <subcellularLocation>
        <location evidence="1">Membrane</location>
        <topology evidence="1">Multi-pass membrane protein</topology>
    </subcellularLocation>
</comment>
<organism evidence="10 11">
    <name type="scientific">Rotaria socialis</name>
    <dbReference type="NCBI Taxonomy" id="392032"/>
    <lineage>
        <taxon>Eukaryota</taxon>
        <taxon>Metazoa</taxon>
        <taxon>Spiralia</taxon>
        <taxon>Gnathifera</taxon>
        <taxon>Rotifera</taxon>
        <taxon>Eurotatoria</taxon>
        <taxon>Bdelloidea</taxon>
        <taxon>Philodinida</taxon>
        <taxon>Philodinidae</taxon>
        <taxon>Rotaria</taxon>
    </lineage>
</organism>
<protein>
    <recommendedName>
        <fullName evidence="9">Ion transport domain-containing protein</fullName>
    </recommendedName>
</protein>
<keyword evidence="4 8" id="KW-0812">Transmembrane</keyword>
<comment type="caution">
    <text evidence="10">The sequence shown here is derived from an EMBL/GenBank/DDBJ whole genome shotgun (WGS) entry which is preliminary data.</text>
</comment>
<dbReference type="InterPro" id="IPR052410">
    <property type="entry name" value="DRC5"/>
</dbReference>
<feature type="transmembrane region" description="Helical" evidence="8">
    <location>
        <begin position="35"/>
        <end position="59"/>
    </location>
</feature>
<sequence length="635" mass="71445">MSIDCVIWYIRILYLFAASRILGPKLTMIYEMMKDAIVIFICFILIILFGFSVASWSLLTTKEQVIWPNSTNESFSNATVVVQGADVSSSWQLLRDVFNWGIWKVFGQVAEPYNDAVSENDAYGTFVFLFSIGFTVISNVLLLNVLIAMFNEKIQRVQEKSNELWRYQRFWLIYEIKDKTVLPPPLNTLCYLGQFIKYIYCRCKRLWKSPPQRQHTKKPTEQNSSADIDIILSSVDTRQTNREKAIAASYWERIFQEEKQNKTLNKENDGMDKRMQNYDHQQSFHETLQTQKQLELSDKQIGDKGAQQLADIIRKTTTLTQLDLSKNLISDQGVQYLTDALLNNKVNLILTSSPFHISRLSHQTIITLDLAANNIRAQGVQYVADVCRNNKILTNINLSNNQIGDNGAQHLADVIPYNTTLTTLKLENNQIGDHGAESLANALRHDTTLTTISLAVNNIEAQGVRHLAQALSNNTTLTVLKLSSNKIGDQGAHYLADILRNNTTLTALNLSSNEIGYDGVEHLADAVKNSKVNFAFSYFCPHASVRFSQIITTLDIGSNGIGDEGVQHLINALKNNKTLTTINLSSNQIGVTTTKDLAQTIGYTTTLTQLDLSYNQLEADGIQELAPTLRLNTVK</sequence>
<evidence type="ECO:0000256" key="8">
    <source>
        <dbReference type="SAM" id="Phobius"/>
    </source>
</evidence>
<proteinExistence type="predicted"/>
<dbReference type="InterPro" id="IPR032675">
    <property type="entry name" value="LRR_dom_sf"/>
</dbReference>
<name>A0A821GCA1_9BILA</name>
<evidence type="ECO:0000313" key="10">
    <source>
        <dbReference type="EMBL" id="CAF4666709.1"/>
    </source>
</evidence>
<evidence type="ECO:0000256" key="7">
    <source>
        <dbReference type="ARBA" id="ARBA00023212"/>
    </source>
</evidence>
<reference evidence="10" key="1">
    <citation type="submission" date="2021-02" db="EMBL/GenBank/DDBJ databases">
        <authorList>
            <person name="Nowell W R."/>
        </authorList>
    </citation>
    <scope>NUCLEOTIDE SEQUENCE</scope>
</reference>